<proteinExistence type="predicted"/>
<sequence>MNLHNEHSSRHLRLRWHLSANALQLKALKLAPPNSCRRDQYRQLDYERALLEAELRLQEEIDLLRKYDPDQPREPAGTPEGGQWISVGGSAAAGRFVQGNDPVLPEPTPYGNAAKFPLLRFPKTGLLGGLITAFQFLNDPEFAYPLEEALDRYNSAVAVKDNNTVPSITFRAHAFDTGSSPQRVFATMKELERDEARKLCPKYTTVQTQTDIAAFTAGPRSTHKSPATYGTAVHTHLEHQIRAMEDPDLRAERSYMKYHDEMPDGSYERGKVTRGRSDSIRIDVLERTHRHLICVYDIKTGPTRLSLRRIKEISYAVAKNFGKSGFTIIEMRPGRGALKGDGDHDHRR</sequence>
<dbReference type="OrthoDB" id="8115513at2"/>
<dbReference type="EMBL" id="PVBT01000008">
    <property type="protein sequence ID" value="PRD50110.1"/>
    <property type="molecule type" value="Genomic_DNA"/>
</dbReference>
<dbReference type="AlphaFoldDB" id="A0A2S9JBA3"/>
<organism evidence="1 2">
    <name type="scientific">Phyllobacterium myrsinacearum</name>
    <dbReference type="NCBI Taxonomy" id="28101"/>
    <lineage>
        <taxon>Bacteria</taxon>
        <taxon>Pseudomonadati</taxon>
        <taxon>Pseudomonadota</taxon>
        <taxon>Alphaproteobacteria</taxon>
        <taxon>Hyphomicrobiales</taxon>
        <taxon>Phyllobacteriaceae</taxon>
        <taxon>Phyllobacterium</taxon>
    </lineage>
</organism>
<keyword evidence="2" id="KW-1185">Reference proteome</keyword>
<gene>
    <name evidence="1" type="ORF">C5750_22545</name>
</gene>
<reference evidence="1 2" key="1">
    <citation type="submission" date="2018-02" db="EMBL/GenBank/DDBJ databases">
        <title>The draft genome of Phyllobacterium myrsinacearum DSM5892.</title>
        <authorList>
            <person name="Li L."/>
            <person name="Liu L."/>
            <person name="Zhang X."/>
            <person name="Wang T."/>
        </authorList>
    </citation>
    <scope>NUCLEOTIDE SEQUENCE [LARGE SCALE GENOMIC DNA]</scope>
    <source>
        <strain evidence="1 2">DSM 5892</strain>
    </source>
</reference>
<name>A0A2S9JBA3_9HYPH</name>
<evidence type="ECO:0000313" key="1">
    <source>
        <dbReference type="EMBL" id="PRD50110.1"/>
    </source>
</evidence>
<comment type="caution">
    <text evidence="1">The sequence shown here is derived from an EMBL/GenBank/DDBJ whole genome shotgun (WGS) entry which is preliminary data.</text>
</comment>
<protein>
    <submittedName>
        <fullName evidence="1">Uncharacterized protein</fullName>
    </submittedName>
</protein>
<accession>A0A2S9JBA3</accession>
<evidence type="ECO:0000313" key="2">
    <source>
        <dbReference type="Proteomes" id="UP000238563"/>
    </source>
</evidence>
<dbReference type="RefSeq" id="WP_105736987.1">
    <property type="nucleotide sequence ID" value="NZ_PVBT01000008.1"/>
</dbReference>
<dbReference type="Proteomes" id="UP000238563">
    <property type="component" value="Unassembled WGS sequence"/>
</dbReference>